<dbReference type="GeneID" id="94688183"/>
<dbReference type="GO" id="GO:0015628">
    <property type="term" value="P:protein secretion by the type II secretion system"/>
    <property type="evidence" value="ECO:0007669"/>
    <property type="project" value="InterPro"/>
</dbReference>
<dbReference type="KEGG" id="axe:P40_17865"/>
<dbReference type="Gene3D" id="3.55.40.10">
    <property type="entry name" value="minor pseudopilin epsh domain"/>
    <property type="match status" value="1"/>
</dbReference>
<evidence type="ECO:0000256" key="5">
    <source>
        <dbReference type="ARBA" id="ARBA00022519"/>
    </source>
</evidence>
<evidence type="ECO:0000256" key="7">
    <source>
        <dbReference type="ARBA" id="ARBA00022989"/>
    </source>
</evidence>
<comment type="similarity">
    <text evidence="9">Belongs to the GSP H family.</text>
</comment>
<dbReference type="InterPro" id="IPR012902">
    <property type="entry name" value="N_methyl_site"/>
</dbReference>
<dbReference type="InterPro" id="IPR022346">
    <property type="entry name" value="T2SS_GspH"/>
</dbReference>
<evidence type="ECO:0000256" key="2">
    <source>
        <dbReference type="ARBA" id="ARBA00021549"/>
    </source>
</evidence>
<comment type="subcellular location">
    <subcellularLocation>
        <location evidence="1">Cell inner membrane</location>
        <topology evidence="1">Single-pass membrane protein</topology>
    </subcellularLocation>
</comment>
<proteinExistence type="inferred from homology"/>
<evidence type="ECO:0000259" key="12">
    <source>
        <dbReference type="Pfam" id="PF12019"/>
    </source>
</evidence>
<protein>
    <recommendedName>
        <fullName evidence="2">Type II secretion system protein H</fullName>
    </recommendedName>
    <alternativeName>
        <fullName evidence="10">General secretion pathway protein H</fullName>
    </alternativeName>
</protein>
<evidence type="ECO:0000256" key="11">
    <source>
        <dbReference type="SAM" id="Phobius"/>
    </source>
</evidence>
<dbReference type="GO" id="GO:0005886">
    <property type="term" value="C:plasma membrane"/>
    <property type="evidence" value="ECO:0007669"/>
    <property type="project" value="UniProtKB-SubCell"/>
</dbReference>
<keyword evidence="14" id="KW-1185">Reference proteome</keyword>
<dbReference type="SUPFAM" id="SSF54523">
    <property type="entry name" value="Pili subunits"/>
    <property type="match status" value="1"/>
</dbReference>
<keyword evidence="3" id="KW-1003">Cell membrane</keyword>
<evidence type="ECO:0000256" key="8">
    <source>
        <dbReference type="ARBA" id="ARBA00023136"/>
    </source>
</evidence>
<dbReference type="EMBL" id="JAJVKT010000018">
    <property type="protein sequence ID" value="MCE7509919.1"/>
    <property type="molecule type" value="Genomic_DNA"/>
</dbReference>
<dbReference type="PROSITE" id="PS00409">
    <property type="entry name" value="PROKAR_NTER_METHYL"/>
    <property type="match status" value="1"/>
</dbReference>
<keyword evidence="7 11" id="KW-1133">Transmembrane helix</keyword>
<evidence type="ECO:0000256" key="1">
    <source>
        <dbReference type="ARBA" id="ARBA00004377"/>
    </source>
</evidence>
<dbReference type="GO" id="GO:0015627">
    <property type="term" value="C:type II protein secretion system complex"/>
    <property type="evidence" value="ECO:0007669"/>
    <property type="project" value="InterPro"/>
</dbReference>
<sequence length="162" mass="18051">MRGFTLVELLITLTLMILLLSAGVHWQKEGLPRHRVVSASNQVLGLIHYARAEALTRGPIFLCDGSSHCDRFQTTSSLLLARSGDGIATITDDDVFHRLDLPEGTTLTWRRFRGTALRYERRGNLYYQNGSFLICNQGQGRRIVMSVMGTARIEPISGGDCL</sequence>
<keyword evidence="6 11" id="KW-0812">Transmembrane</keyword>
<evidence type="ECO:0000256" key="6">
    <source>
        <dbReference type="ARBA" id="ARBA00022692"/>
    </source>
</evidence>
<dbReference type="RefSeq" id="WP_022996663.1">
    <property type="nucleotide sequence ID" value="NZ_CBDDTQ010000006.1"/>
</dbReference>
<keyword evidence="4" id="KW-0488">Methylation</keyword>
<feature type="transmembrane region" description="Helical" evidence="11">
    <location>
        <begin position="6"/>
        <end position="26"/>
    </location>
</feature>
<evidence type="ECO:0000256" key="9">
    <source>
        <dbReference type="ARBA" id="ARBA00025772"/>
    </source>
</evidence>
<keyword evidence="5" id="KW-0997">Cell inner membrane</keyword>
<dbReference type="NCBIfam" id="TIGR02532">
    <property type="entry name" value="IV_pilin_GFxxxE"/>
    <property type="match status" value="1"/>
</dbReference>
<dbReference type="Proteomes" id="UP001107961">
    <property type="component" value="Unassembled WGS sequence"/>
</dbReference>
<evidence type="ECO:0000256" key="3">
    <source>
        <dbReference type="ARBA" id="ARBA00022475"/>
    </source>
</evidence>
<accession>A0A9Q3W6J1</accession>
<evidence type="ECO:0000313" key="14">
    <source>
        <dbReference type="Proteomes" id="UP001107961"/>
    </source>
</evidence>
<organism evidence="13 14">
    <name type="scientific">Alloalcanivorax xenomutans</name>
    <dbReference type="NCBI Taxonomy" id="1094342"/>
    <lineage>
        <taxon>Bacteria</taxon>
        <taxon>Pseudomonadati</taxon>
        <taxon>Pseudomonadota</taxon>
        <taxon>Gammaproteobacteria</taxon>
        <taxon>Oceanospirillales</taxon>
        <taxon>Alcanivoracaceae</taxon>
        <taxon>Alloalcanivorax</taxon>
    </lineage>
</organism>
<gene>
    <name evidence="13" type="ORF">LZG35_14875</name>
</gene>
<name>A0A9Q3W6J1_9GAMM</name>
<comment type="caution">
    <text evidence="13">The sequence shown here is derived from an EMBL/GenBank/DDBJ whole genome shotgun (WGS) entry which is preliminary data.</text>
</comment>
<dbReference type="Pfam" id="PF12019">
    <property type="entry name" value="GspH"/>
    <property type="match status" value="1"/>
</dbReference>
<evidence type="ECO:0000313" key="13">
    <source>
        <dbReference type="EMBL" id="MCE7509919.1"/>
    </source>
</evidence>
<evidence type="ECO:0000256" key="4">
    <source>
        <dbReference type="ARBA" id="ARBA00022481"/>
    </source>
</evidence>
<evidence type="ECO:0000256" key="10">
    <source>
        <dbReference type="ARBA" id="ARBA00030775"/>
    </source>
</evidence>
<feature type="domain" description="General secretion pathway GspH" evidence="12">
    <location>
        <begin position="39"/>
        <end position="149"/>
    </location>
</feature>
<reference evidence="13" key="1">
    <citation type="submission" date="2022-01" db="EMBL/GenBank/DDBJ databases">
        <authorList>
            <person name="Karlyshev A.V."/>
            <person name="Jaspars M."/>
        </authorList>
    </citation>
    <scope>NUCLEOTIDE SEQUENCE</scope>
    <source>
        <strain evidence="13">AGSA3-2</strain>
    </source>
</reference>
<keyword evidence="8 11" id="KW-0472">Membrane</keyword>
<dbReference type="InterPro" id="IPR045584">
    <property type="entry name" value="Pilin-like"/>
</dbReference>
<dbReference type="AlphaFoldDB" id="A0A9Q3W6J1"/>